<dbReference type="Gene3D" id="3.10.180.10">
    <property type="entry name" value="2,3-Dihydroxybiphenyl 1,2-Dioxygenase, domain 1"/>
    <property type="match status" value="1"/>
</dbReference>
<name>A0A4Y5YZQ1_9GAMM</name>
<dbReference type="RefSeq" id="WP_139978780.1">
    <property type="nucleotide sequence ID" value="NZ_CP041046.1"/>
</dbReference>
<evidence type="ECO:0000259" key="1">
    <source>
        <dbReference type="Pfam" id="PF06983"/>
    </source>
</evidence>
<dbReference type="Pfam" id="PF06983">
    <property type="entry name" value="3-dmu-9_3-mt"/>
    <property type="match status" value="1"/>
</dbReference>
<dbReference type="KEGG" id="lpy:FIV34_00940"/>
<reference evidence="2 3" key="1">
    <citation type="submission" date="2019-06" db="EMBL/GenBank/DDBJ databases">
        <title>A complete genome sequence for Luteibacter pinisoli MAH-14.</title>
        <authorList>
            <person name="Baltrus D.A."/>
        </authorList>
    </citation>
    <scope>NUCLEOTIDE SEQUENCE [LARGE SCALE GENOMIC DNA]</scope>
    <source>
        <strain evidence="2 3">MAH-14</strain>
    </source>
</reference>
<organism evidence="2 3">
    <name type="scientific">Luteibacter pinisoli</name>
    <dbReference type="NCBI Taxonomy" id="2589080"/>
    <lineage>
        <taxon>Bacteria</taxon>
        <taxon>Pseudomonadati</taxon>
        <taxon>Pseudomonadota</taxon>
        <taxon>Gammaproteobacteria</taxon>
        <taxon>Lysobacterales</taxon>
        <taxon>Rhodanobacteraceae</taxon>
        <taxon>Luteibacter</taxon>
    </lineage>
</organism>
<evidence type="ECO:0000313" key="3">
    <source>
        <dbReference type="Proteomes" id="UP000316093"/>
    </source>
</evidence>
<feature type="domain" description="PhnB-like" evidence="1">
    <location>
        <begin position="3"/>
        <end position="138"/>
    </location>
</feature>
<dbReference type="OrthoDB" id="9795306at2"/>
<dbReference type="SUPFAM" id="SSF54593">
    <property type="entry name" value="Glyoxalase/Bleomycin resistance protein/Dihydroxybiphenyl dioxygenase"/>
    <property type="match status" value="1"/>
</dbReference>
<dbReference type="AlphaFoldDB" id="A0A4Y5YZQ1"/>
<protein>
    <submittedName>
        <fullName evidence="2">VOC family protein</fullName>
    </submittedName>
</protein>
<sequence length="146" mass="16441">MNIQPYLFFNGTCEEAFTFYAKAFGGEILMMRRYEEMPAGEEGSDDSEEGKAFGKKIMHARIQVGDAIIMGSDAHPRYEYKGMHGFRVNLGFDTGKEAEDVFAILAKDAQEIMMPVAETFWAERFGMLTDKYGTPWMVNGGEHKGP</sequence>
<dbReference type="CDD" id="cd06588">
    <property type="entry name" value="PhnB_like"/>
    <property type="match status" value="1"/>
</dbReference>
<dbReference type="InterPro" id="IPR028973">
    <property type="entry name" value="PhnB-like"/>
</dbReference>
<dbReference type="PANTHER" id="PTHR33990:SF1">
    <property type="entry name" value="PROTEIN YJDN"/>
    <property type="match status" value="1"/>
</dbReference>
<dbReference type="PANTHER" id="PTHR33990">
    <property type="entry name" value="PROTEIN YJDN-RELATED"/>
    <property type="match status" value="1"/>
</dbReference>
<dbReference type="Proteomes" id="UP000316093">
    <property type="component" value="Chromosome"/>
</dbReference>
<dbReference type="EMBL" id="CP041046">
    <property type="protein sequence ID" value="QDE37869.1"/>
    <property type="molecule type" value="Genomic_DNA"/>
</dbReference>
<proteinExistence type="predicted"/>
<gene>
    <name evidence="2" type="ORF">FIV34_00940</name>
</gene>
<accession>A0A4Y5YZQ1</accession>
<dbReference type="InterPro" id="IPR029068">
    <property type="entry name" value="Glyas_Bleomycin-R_OHBP_Dase"/>
</dbReference>
<evidence type="ECO:0000313" key="2">
    <source>
        <dbReference type="EMBL" id="QDE37869.1"/>
    </source>
</evidence>
<keyword evidence="3" id="KW-1185">Reference proteome</keyword>